<comment type="caution">
    <text evidence="1">The sequence shown here is derived from an EMBL/GenBank/DDBJ whole genome shotgun (WGS) entry which is preliminary data.</text>
</comment>
<evidence type="ECO:0000313" key="1">
    <source>
        <dbReference type="EMBL" id="MBP2377369.1"/>
    </source>
</evidence>
<name>A0ABS4WMD3_9MICO</name>
<sequence>MSESPPPTDAQVVIAVVRTGGIGGIRRQWRVEPDPADTHDWIAMIESCPWDADADGTRGADRFVWLIRVRTPSEKRERELPDSELDGPWRDLVDAVRAASD</sequence>
<keyword evidence="2" id="KW-1185">Reference proteome</keyword>
<gene>
    <name evidence="1" type="ORF">JOF42_000864</name>
</gene>
<proteinExistence type="predicted"/>
<evidence type="ECO:0000313" key="2">
    <source>
        <dbReference type="Proteomes" id="UP000703720"/>
    </source>
</evidence>
<dbReference type="Proteomes" id="UP000703720">
    <property type="component" value="Unassembled WGS sequence"/>
</dbReference>
<dbReference type="RefSeq" id="WP_210096728.1">
    <property type="nucleotide sequence ID" value="NZ_BAAAIO010000001.1"/>
</dbReference>
<dbReference type="InterPro" id="IPR049457">
    <property type="entry name" value="Emfourin"/>
</dbReference>
<organism evidence="1 2">
    <name type="scientific">Microbacterium phyllosphaerae</name>
    <dbReference type="NCBI Taxonomy" id="124798"/>
    <lineage>
        <taxon>Bacteria</taxon>
        <taxon>Bacillati</taxon>
        <taxon>Actinomycetota</taxon>
        <taxon>Actinomycetes</taxon>
        <taxon>Micrococcales</taxon>
        <taxon>Microbacteriaceae</taxon>
        <taxon>Microbacterium</taxon>
    </lineage>
</organism>
<protein>
    <submittedName>
        <fullName evidence="1">Uncharacterized protein</fullName>
    </submittedName>
</protein>
<dbReference type="EMBL" id="JAGIOA010000001">
    <property type="protein sequence ID" value="MBP2377369.1"/>
    <property type="molecule type" value="Genomic_DNA"/>
</dbReference>
<dbReference type="Pfam" id="PF20242">
    <property type="entry name" value="Emfourin"/>
    <property type="match status" value="1"/>
</dbReference>
<accession>A0ABS4WMD3</accession>
<reference evidence="1 2" key="1">
    <citation type="submission" date="2021-03" db="EMBL/GenBank/DDBJ databases">
        <title>Sequencing the genomes of 1000 actinobacteria strains.</title>
        <authorList>
            <person name="Klenk H.-P."/>
        </authorList>
    </citation>
    <scope>NUCLEOTIDE SEQUENCE [LARGE SCALE GENOMIC DNA]</scope>
    <source>
        <strain evidence="1 2">DSM 13468</strain>
    </source>
</reference>